<proteinExistence type="predicted"/>
<evidence type="ECO:0000313" key="2">
    <source>
        <dbReference type="EMBL" id="JAE36519.1"/>
    </source>
</evidence>
<reference evidence="2" key="2">
    <citation type="journal article" date="2015" name="Data Brief">
        <title>Shoot transcriptome of the giant reed, Arundo donax.</title>
        <authorList>
            <person name="Barrero R.A."/>
            <person name="Guerrero F.D."/>
            <person name="Moolhuijzen P."/>
            <person name="Goolsby J.A."/>
            <person name="Tidwell J."/>
            <person name="Bellgard S.E."/>
            <person name="Bellgard M.I."/>
        </authorList>
    </citation>
    <scope>NUCLEOTIDE SEQUENCE</scope>
    <source>
        <tissue evidence="2">Shoot tissue taken approximately 20 cm above the soil surface</tissue>
    </source>
</reference>
<name>A0A0A9HL11_ARUDO</name>
<accession>A0A0A9HL11</accession>
<feature type="region of interest" description="Disordered" evidence="1">
    <location>
        <begin position="18"/>
        <end position="37"/>
    </location>
</feature>
<reference evidence="2" key="1">
    <citation type="submission" date="2014-09" db="EMBL/GenBank/DDBJ databases">
        <authorList>
            <person name="Magalhaes I.L.F."/>
            <person name="Oliveira U."/>
            <person name="Santos F.R."/>
            <person name="Vidigal T.H.D.A."/>
            <person name="Brescovit A.D."/>
            <person name="Santos A.J."/>
        </authorList>
    </citation>
    <scope>NUCLEOTIDE SEQUENCE</scope>
    <source>
        <tissue evidence="2">Shoot tissue taken approximately 20 cm above the soil surface</tissue>
    </source>
</reference>
<evidence type="ECO:0000256" key="1">
    <source>
        <dbReference type="SAM" id="MobiDB-lite"/>
    </source>
</evidence>
<organism evidence="2">
    <name type="scientific">Arundo donax</name>
    <name type="common">Giant reed</name>
    <name type="synonym">Donax arundinaceus</name>
    <dbReference type="NCBI Taxonomy" id="35708"/>
    <lineage>
        <taxon>Eukaryota</taxon>
        <taxon>Viridiplantae</taxon>
        <taxon>Streptophyta</taxon>
        <taxon>Embryophyta</taxon>
        <taxon>Tracheophyta</taxon>
        <taxon>Spermatophyta</taxon>
        <taxon>Magnoliopsida</taxon>
        <taxon>Liliopsida</taxon>
        <taxon>Poales</taxon>
        <taxon>Poaceae</taxon>
        <taxon>PACMAD clade</taxon>
        <taxon>Arundinoideae</taxon>
        <taxon>Arundineae</taxon>
        <taxon>Arundo</taxon>
    </lineage>
</organism>
<dbReference type="EMBL" id="GBRH01161377">
    <property type="protein sequence ID" value="JAE36519.1"/>
    <property type="molecule type" value="Transcribed_RNA"/>
</dbReference>
<sequence>MGARCCCEVGVDAVAGVLGGEHGGPTDRSRSRFRSGHRGAPVLPPLLLWPSSGGAGLAAAANRTLAGTVMAGRASLGGGGAWDGKPAVLDVVSPLPAAAALPPLSGRCVCGSMPRLRSLRLMCVFQ</sequence>
<dbReference type="AlphaFoldDB" id="A0A0A9HL11"/>
<protein>
    <submittedName>
        <fullName evidence="2">Myb42</fullName>
    </submittedName>
</protein>